<proteinExistence type="predicted"/>
<evidence type="ECO:0000313" key="3">
    <source>
        <dbReference type="EMBL" id="ORY93142.1"/>
    </source>
</evidence>
<name>A0A1X2H403_SYNRA</name>
<dbReference type="PANTHER" id="PTHR12307:SF36">
    <property type="entry name" value="GLYCOGEN-BINDING SUBUNIT 76A"/>
    <property type="match status" value="1"/>
</dbReference>
<dbReference type="Proteomes" id="UP000242180">
    <property type="component" value="Unassembled WGS sequence"/>
</dbReference>
<sequence>MALATTSLKDPFVPRRSGRIALVKRHRFNNNNSGVPSGSTSSCFYHHASTVGRKRSNKSVHFSQDIEQVRLFSQSDTPVEVQATTASRLEFQNWSPTIPSPPSSLSSASARRRYSRKPDATVCLENLELRGNMNDFSLRGTCRVANLAFEKHVLVRYTTDDWQTFHDVEARFQASIHGGAWDRFAFDLKLVGPNYQGQRQHHILQLAIRYAVNNCHFWDNNDGKDYRVAVIPDSGRQSNHPSSPTSWSLSSYFWQHVAKSLQ</sequence>
<evidence type="ECO:0000259" key="2">
    <source>
        <dbReference type="PROSITE" id="PS51159"/>
    </source>
</evidence>
<dbReference type="GO" id="GO:2001069">
    <property type="term" value="F:glycogen binding"/>
    <property type="evidence" value="ECO:0007669"/>
    <property type="project" value="TreeGrafter"/>
</dbReference>
<dbReference type="STRING" id="13706.A0A1X2H403"/>
<keyword evidence="4" id="KW-1185">Reference proteome</keyword>
<dbReference type="OMA" id="YAVNNCH"/>
<reference evidence="3 4" key="1">
    <citation type="submission" date="2016-07" db="EMBL/GenBank/DDBJ databases">
        <title>Pervasive Adenine N6-methylation of Active Genes in Fungi.</title>
        <authorList>
            <consortium name="DOE Joint Genome Institute"/>
            <person name="Mondo S.J."/>
            <person name="Dannebaum R.O."/>
            <person name="Kuo R.C."/>
            <person name="Labutti K."/>
            <person name="Haridas S."/>
            <person name="Kuo A."/>
            <person name="Salamov A."/>
            <person name="Ahrendt S.R."/>
            <person name="Lipzen A."/>
            <person name="Sullivan W."/>
            <person name="Andreopoulos W.B."/>
            <person name="Clum A."/>
            <person name="Lindquist E."/>
            <person name="Daum C."/>
            <person name="Ramamoorthy G.K."/>
            <person name="Gryganskyi A."/>
            <person name="Culley D."/>
            <person name="Magnuson J.K."/>
            <person name="James T.Y."/>
            <person name="O'Malley M.A."/>
            <person name="Stajich J.E."/>
            <person name="Spatafora J.W."/>
            <person name="Visel A."/>
            <person name="Grigoriev I.V."/>
        </authorList>
    </citation>
    <scope>NUCLEOTIDE SEQUENCE [LARGE SCALE GENOMIC DNA]</scope>
    <source>
        <strain evidence="3 4">NRRL 2496</strain>
    </source>
</reference>
<dbReference type="InterPro" id="IPR050782">
    <property type="entry name" value="PP1_regulatory_subunit_3"/>
</dbReference>
<dbReference type="PROSITE" id="PS51159">
    <property type="entry name" value="CBM21"/>
    <property type="match status" value="1"/>
</dbReference>
<dbReference type="InParanoid" id="A0A1X2H403"/>
<protein>
    <submittedName>
        <fullName evidence="3">Putative phosphatase regulatory subunit-domain-containing protein</fullName>
    </submittedName>
</protein>
<dbReference type="AlphaFoldDB" id="A0A1X2H403"/>
<dbReference type="EMBL" id="MCGN01000009">
    <property type="protein sequence ID" value="ORY93142.1"/>
    <property type="molecule type" value="Genomic_DNA"/>
</dbReference>
<organism evidence="3 4">
    <name type="scientific">Syncephalastrum racemosum</name>
    <name type="common">Filamentous fungus</name>
    <dbReference type="NCBI Taxonomy" id="13706"/>
    <lineage>
        <taxon>Eukaryota</taxon>
        <taxon>Fungi</taxon>
        <taxon>Fungi incertae sedis</taxon>
        <taxon>Mucoromycota</taxon>
        <taxon>Mucoromycotina</taxon>
        <taxon>Mucoromycetes</taxon>
        <taxon>Mucorales</taxon>
        <taxon>Syncephalastraceae</taxon>
        <taxon>Syncephalastrum</taxon>
    </lineage>
</organism>
<dbReference type="Gene3D" id="2.60.40.2440">
    <property type="entry name" value="Carbohydrate binding type-21 domain"/>
    <property type="match status" value="1"/>
</dbReference>
<evidence type="ECO:0000256" key="1">
    <source>
        <dbReference type="SAM" id="MobiDB-lite"/>
    </source>
</evidence>
<feature type="region of interest" description="Disordered" evidence="1">
    <location>
        <begin position="93"/>
        <end position="112"/>
    </location>
</feature>
<dbReference type="InterPro" id="IPR038175">
    <property type="entry name" value="CBM21_dom_sf"/>
</dbReference>
<dbReference type="Pfam" id="PF03370">
    <property type="entry name" value="CBM_21"/>
    <property type="match status" value="1"/>
</dbReference>
<dbReference type="InterPro" id="IPR005036">
    <property type="entry name" value="CBM21_dom"/>
</dbReference>
<dbReference type="OrthoDB" id="1881at2759"/>
<dbReference type="GO" id="GO:0008157">
    <property type="term" value="F:protein phosphatase 1 binding"/>
    <property type="evidence" value="ECO:0007669"/>
    <property type="project" value="TreeGrafter"/>
</dbReference>
<comment type="caution">
    <text evidence="3">The sequence shown here is derived from an EMBL/GenBank/DDBJ whole genome shotgun (WGS) entry which is preliminary data.</text>
</comment>
<dbReference type="PANTHER" id="PTHR12307">
    <property type="entry name" value="PROTEIN PHOSPHATASE 1 REGULATORY SUBUNIT"/>
    <property type="match status" value="1"/>
</dbReference>
<evidence type="ECO:0000313" key="4">
    <source>
        <dbReference type="Proteomes" id="UP000242180"/>
    </source>
</evidence>
<dbReference type="GO" id="GO:0000164">
    <property type="term" value="C:protein phosphatase type 1 complex"/>
    <property type="evidence" value="ECO:0007669"/>
    <property type="project" value="TreeGrafter"/>
</dbReference>
<feature type="domain" description="CBM21" evidence="2">
    <location>
        <begin position="114"/>
        <end position="229"/>
    </location>
</feature>
<accession>A0A1X2H403</accession>
<gene>
    <name evidence="3" type="ORF">BCR43DRAFT_496391</name>
</gene>
<dbReference type="GO" id="GO:0005979">
    <property type="term" value="P:regulation of glycogen biosynthetic process"/>
    <property type="evidence" value="ECO:0007669"/>
    <property type="project" value="TreeGrafter"/>
</dbReference>